<dbReference type="InterPro" id="IPR036412">
    <property type="entry name" value="HAD-like_sf"/>
</dbReference>
<dbReference type="Proteomes" id="UP000281474">
    <property type="component" value="Unassembled WGS sequence"/>
</dbReference>
<gene>
    <name evidence="2" type="ORF">D5018_08700</name>
</gene>
<protein>
    <submittedName>
        <fullName evidence="2">DUF2608 domain-containing protein</fullName>
    </submittedName>
</protein>
<proteinExistence type="predicted"/>
<dbReference type="InterPro" id="IPR022565">
    <property type="entry name" value="DUF2608"/>
</dbReference>
<keyword evidence="3" id="KW-1185">Reference proteome</keyword>
<dbReference type="AlphaFoldDB" id="A0A3L8PX96"/>
<comment type="caution">
    <text evidence="2">The sequence shown here is derived from an EMBL/GenBank/DDBJ whole genome shotgun (WGS) entry which is preliminary data.</text>
</comment>
<dbReference type="SUPFAM" id="SSF56784">
    <property type="entry name" value="HAD-like"/>
    <property type="match status" value="1"/>
</dbReference>
<reference evidence="2 3" key="1">
    <citation type="submission" date="2018-09" db="EMBL/GenBank/DDBJ databases">
        <title>Phylogeny of the Shewanellaceae, and recommendation for two new genera, Pseudoshewanella and Parashewanella.</title>
        <authorList>
            <person name="Wang G."/>
        </authorList>
    </citation>
    <scope>NUCLEOTIDE SEQUENCE [LARGE SCALE GENOMIC DNA]</scope>
    <source>
        <strain evidence="2 3">C51</strain>
    </source>
</reference>
<name>A0A3L8PX96_9GAMM</name>
<evidence type="ECO:0000256" key="1">
    <source>
        <dbReference type="ARBA" id="ARBA00022729"/>
    </source>
</evidence>
<dbReference type="EMBL" id="QZEI01000021">
    <property type="protein sequence ID" value="RLV60087.1"/>
    <property type="molecule type" value="Genomic_DNA"/>
</dbReference>
<evidence type="ECO:0000313" key="2">
    <source>
        <dbReference type="EMBL" id="RLV60087.1"/>
    </source>
</evidence>
<accession>A0A3L8PX96</accession>
<sequence length="383" mass="43840">MAIQPTEPTLAFDFHYDSAVHFDGKKDGIIIAHEHFSPTAQTILNLTGLLANQKLYQVKHYHCQFTLLYLAAFNTSNRQLISCSATVTFNLLQYQIIPVSFTYKECNDELRGEVTIKKLMDWVIAELNKSILSPTIFQALEQVDFMTFVVQSDAARSTATKNQAFVDHSILSLNELQDKTIQRFNTDKKTCFALDLDEVLIKATLIQESYCFSPVEPNIGNIIAELASTFKNSFFVIITHSPIKVLQVKLESLQMVNLDFKLFEKILTKADDEFHFKHFGQANKGKQLRNYLNSAHPDCEQIIFVDDQSHNIELVKQEFEDKVMTFQMLAGVPHRLQYIADNGFEGSLLSLFESKDYGNEIISLIEYIRIISQRADLKELKEL</sequence>
<evidence type="ECO:0000313" key="3">
    <source>
        <dbReference type="Proteomes" id="UP000281474"/>
    </source>
</evidence>
<organism evidence="2 3">
    <name type="scientific">Parashewanella curva</name>
    <dbReference type="NCBI Taxonomy" id="2338552"/>
    <lineage>
        <taxon>Bacteria</taxon>
        <taxon>Pseudomonadati</taxon>
        <taxon>Pseudomonadota</taxon>
        <taxon>Gammaproteobacteria</taxon>
        <taxon>Alteromonadales</taxon>
        <taxon>Shewanellaceae</taxon>
        <taxon>Parashewanella</taxon>
    </lineage>
</organism>
<dbReference type="Pfam" id="PF11019">
    <property type="entry name" value="DUF2608"/>
    <property type="match status" value="1"/>
</dbReference>
<keyword evidence="1" id="KW-0732">Signal</keyword>